<proteinExistence type="predicted"/>
<protein>
    <submittedName>
        <fullName evidence="1">Uncharacterized protein</fullName>
    </submittedName>
</protein>
<accession>A0ABP7V6S7</accession>
<reference evidence="2" key="1">
    <citation type="journal article" date="2019" name="Int. J. Syst. Evol. Microbiol.">
        <title>The Global Catalogue of Microorganisms (GCM) 10K type strain sequencing project: providing services to taxonomists for standard genome sequencing and annotation.</title>
        <authorList>
            <consortium name="The Broad Institute Genomics Platform"/>
            <consortium name="The Broad Institute Genome Sequencing Center for Infectious Disease"/>
            <person name="Wu L."/>
            <person name="Ma J."/>
        </authorList>
    </citation>
    <scope>NUCLEOTIDE SEQUENCE [LARGE SCALE GENOMIC DNA]</scope>
    <source>
        <strain evidence="2">JCM 16702</strain>
    </source>
</reference>
<dbReference type="EMBL" id="BAAAZG010000002">
    <property type="protein sequence ID" value="GAA4060797.1"/>
    <property type="molecule type" value="Genomic_DNA"/>
</dbReference>
<gene>
    <name evidence="1" type="ORF">GCM10022214_12080</name>
</gene>
<organism evidence="1 2">
    <name type="scientific">Actinomadura miaoliensis</name>
    <dbReference type="NCBI Taxonomy" id="430685"/>
    <lineage>
        <taxon>Bacteria</taxon>
        <taxon>Bacillati</taxon>
        <taxon>Actinomycetota</taxon>
        <taxon>Actinomycetes</taxon>
        <taxon>Streptosporangiales</taxon>
        <taxon>Thermomonosporaceae</taxon>
        <taxon>Actinomadura</taxon>
    </lineage>
</organism>
<comment type="caution">
    <text evidence="1">The sequence shown here is derived from an EMBL/GenBank/DDBJ whole genome shotgun (WGS) entry which is preliminary data.</text>
</comment>
<evidence type="ECO:0000313" key="1">
    <source>
        <dbReference type="EMBL" id="GAA4060797.1"/>
    </source>
</evidence>
<name>A0ABP7V6S7_9ACTN</name>
<dbReference type="Proteomes" id="UP001500683">
    <property type="component" value="Unassembled WGS sequence"/>
</dbReference>
<sequence>MAVLAARAQRYRPALTGQLPPSHMAARRFVCMQAKGVRFAGYPVDAGSGSAACPEVIRRDDLGPVRVLIDTIERLRRHVE</sequence>
<dbReference type="RefSeq" id="WP_344941909.1">
    <property type="nucleotide sequence ID" value="NZ_BAAAZG010000002.1"/>
</dbReference>
<keyword evidence="2" id="KW-1185">Reference proteome</keyword>
<evidence type="ECO:0000313" key="2">
    <source>
        <dbReference type="Proteomes" id="UP001500683"/>
    </source>
</evidence>